<proteinExistence type="predicted"/>
<dbReference type="Pfam" id="PF13276">
    <property type="entry name" value="HTH_21"/>
    <property type="match status" value="1"/>
</dbReference>
<sequence>MSIPRATYYRWISRGIDSSLTEVEEAIIEICKATNYRYGHRKVKALLKQKHRMKRNRNTVQAFMQKHHLQCRVKPKRKWKAQGETVIIAPDLFKRHFKAAKPNLKWVTDITYIQYGSTVKYLSTIMDLYNNEIVAYKMYDHQQVPLVLDTLKEALEQRSYPEGVIIHSDQGSVYTSYAFQEYITAKNLVSSMSRRGDCWDNAVIESFHSNVKSEEFAYTRHNSLSNSEVIVRVDQSLKHYNEERIQAKLDYLSPIKYGVKVA</sequence>
<organism evidence="3 4">
    <name type="scientific">Salibacterium salarium</name>
    <dbReference type="NCBI Taxonomy" id="284579"/>
    <lineage>
        <taxon>Bacteria</taxon>
        <taxon>Bacillati</taxon>
        <taxon>Bacillota</taxon>
        <taxon>Bacilli</taxon>
        <taxon>Bacillales</taxon>
        <taxon>Bacillaceae</taxon>
    </lineage>
</organism>
<evidence type="ECO:0000259" key="2">
    <source>
        <dbReference type="PROSITE" id="PS50994"/>
    </source>
</evidence>
<dbReference type="PANTHER" id="PTHR46889">
    <property type="entry name" value="TRANSPOSASE INSF FOR INSERTION SEQUENCE IS3B-RELATED"/>
    <property type="match status" value="1"/>
</dbReference>
<dbReference type="Gene3D" id="3.30.420.10">
    <property type="entry name" value="Ribonuclease H-like superfamily/Ribonuclease H"/>
    <property type="match status" value="1"/>
</dbReference>
<dbReference type="SUPFAM" id="SSF53098">
    <property type="entry name" value="Ribonuclease H-like"/>
    <property type="match status" value="1"/>
</dbReference>
<protein>
    <submittedName>
        <fullName evidence="3">IS3 family transposase</fullName>
    </submittedName>
</protein>
<keyword evidence="4" id="KW-1185">Reference proteome</keyword>
<reference evidence="3 4" key="1">
    <citation type="submission" date="2018-10" db="EMBL/GenBank/DDBJ databases">
        <title>Draft genome sequence of Bacillus salarius IM0101, isolated from a hypersaline soil in Inner Mongolia, China.</title>
        <authorList>
            <person name="Yamprayoonswat W."/>
            <person name="Boonvisut S."/>
            <person name="Jumpathong W."/>
            <person name="Sittihan S."/>
            <person name="Ruangsuj P."/>
            <person name="Wanthongcharoen S."/>
            <person name="Thongpramul N."/>
            <person name="Pimmason S."/>
            <person name="Yu B."/>
            <person name="Yasawong M."/>
        </authorList>
    </citation>
    <scope>NUCLEOTIDE SEQUENCE [LARGE SCALE GENOMIC DNA]</scope>
    <source>
        <strain evidence="3 4">IM0101</strain>
    </source>
</reference>
<dbReference type="NCBIfam" id="NF033516">
    <property type="entry name" value="transpos_IS3"/>
    <property type="match status" value="1"/>
</dbReference>
<dbReference type="InterPro" id="IPR001584">
    <property type="entry name" value="Integrase_cat-core"/>
</dbReference>
<dbReference type="GO" id="GO:0003676">
    <property type="term" value="F:nucleic acid binding"/>
    <property type="evidence" value="ECO:0007669"/>
    <property type="project" value="InterPro"/>
</dbReference>
<dbReference type="InterPro" id="IPR036397">
    <property type="entry name" value="RNaseH_sf"/>
</dbReference>
<dbReference type="InterPro" id="IPR050900">
    <property type="entry name" value="Transposase_IS3/IS150/IS904"/>
</dbReference>
<dbReference type="InterPro" id="IPR025948">
    <property type="entry name" value="HTH-like_dom"/>
</dbReference>
<dbReference type="Pfam" id="PF00665">
    <property type="entry name" value="rve"/>
    <property type="match status" value="1"/>
</dbReference>
<dbReference type="InterPro" id="IPR012337">
    <property type="entry name" value="RNaseH-like_sf"/>
</dbReference>
<dbReference type="OrthoDB" id="9781005at2"/>
<evidence type="ECO:0000313" key="3">
    <source>
        <dbReference type="EMBL" id="RSL32347.1"/>
    </source>
</evidence>
<dbReference type="Proteomes" id="UP000275076">
    <property type="component" value="Unassembled WGS sequence"/>
</dbReference>
<feature type="domain" description="Integrase catalytic" evidence="2">
    <location>
        <begin position="98"/>
        <end position="262"/>
    </location>
</feature>
<evidence type="ECO:0000256" key="1">
    <source>
        <dbReference type="ARBA" id="ARBA00002286"/>
    </source>
</evidence>
<name>A0A428N214_9BACI</name>
<dbReference type="PROSITE" id="PS50994">
    <property type="entry name" value="INTEGRASE"/>
    <property type="match status" value="1"/>
</dbReference>
<dbReference type="PANTHER" id="PTHR46889:SF4">
    <property type="entry name" value="TRANSPOSASE INSO FOR INSERTION SEQUENCE ELEMENT IS911B-RELATED"/>
    <property type="match status" value="1"/>
</dbReference>
<evidence type="ECO:0000313" key="4">
    <source>
        <dbReference type="Proteomes" id="UP000275076"/>
    </source>
</evidence>
<dbReference type="InterPro" id="IPR048020">
    <property type="entry name" value="Transpos_IS3"/>
</dbReference>
<gene>
    <name evidence="3" type="ORF">D7Z54_15740</name>
</gene>
<dbReference type="GO" id="GO:0015074">
    <property type="term" value="P:DNA integration"/>
    <property type="evidence" value="ECO:0007669"/>
    <property type="project" value="InterPro"/>
</dbReference>
<dbReference type="EMBL" id="RBVX01000015">
    <property type="protein sequence ID" value="RSL32347.1"/>
    <property type="molecule type" value="Genomic_DNA"/>
</dbReference>
<dbReference type="AlphaFoldDB" id="A0A428N214"/>
<comment type="caution">
    <text evidence="3">The sequence shown here is derived from an EMBL/GenBank/DDBJ whole genome shotgun (WGS) entry which is preliminary data.</text>
</comment>
<comment type="function">
    <text evidence="1">Involved in the transposition of the insertion sequence.</text>
</comment>
<accession>A0A428N214</accession>